<dbReference type="Proteomes" id="UP000789860">
    <property type="component" value="Unassembled WGS sequence"/>
</dbReference>
<evidence type="ECO:0000313" key="2">
    <source>
        <dbReference type="Proteomes" id="UP000789860"/>
    </source>
</evidence>
<name>A0ACA9JUW7_9GLOM</name>
<gene>
    <name evidence="1" type="ORF">SCALOS_LOCUS375</name>
</gene>
<evidence type="ECO:0000313" key="1">
    <source>
        <dbReference type="EMBL" id="CAG8437572.1"/>
    </source>
</evidence>
<reference evidence="1" key="1">
    <citation type="submission" date="2021-06" db="EMBL/GenBank/DDBJ databases">
        <authorList>
            <person name="Kallberg Y."/>
            <person name="Tangrot J."/>
            <person name="Rosling A."/>
        </authorList>
    </citation>
    <scope>NUCLEOTIDE SEQUENCE</scope>
    <source>
        <strain evidence="1">AU212A</strain>
    </source>
</reference>
<organism evidence="1 2">
    <name type="scientific">Scutellospora calospora</name>
    <dbReference type="NCBI Taxonomy" id="85575"/>
    <lineage>
        <taxon>Eukaryota</taxon>
        <taxon>Fungi</taxon>
        <taxon>Fungi incertae sedis</taxon>
        <taxon>Mucoromycota</taxon>
        <taxon>Glomeromycotina</taxon>
        <taxon>Glomeromycetes</taxon>
        <taxon>Diversisporales</taxon>
        <taxon>Gigasporaceae</taxon>
        <taxon>Scutellospora</taxon>
    </lineage>
</organism>
<accession>A0ACA9JUW7</accession>
<feature type="non-terminal residue" evidence="1">
    <location>
        <position position="153"/>
    </location>
</feature>
<sequence length="153" mass="16650">MTSFTKIFVTLIAIISFLSYFAVSLHIPVSETSESLDGKTLLRGFCEKLSEGKIECICSDIQKVLNEDTCDATVSASLTTILGIIRKSQCTKEGSELTCDEADQLKEVCATCDSVSQTSRLAKGTINGKKHDEVKFANGKIDEETAKKNGKKE</sequence>
<protein>
    <submittedName>
        <fullName evidence="1">11677_t:CDS:1</fullName>
    </submittedName>
</protein>
<comment type="caution">
    <text evidence="1">The sequence shown here is derived from an EMBL/GenBank/DDBJ whole genome shotgun (WGS) entry which is preliminary data.</text>
</comment>
<keyword evidence="2" id="KW-1185">Reference proteome</keyword>
<dbReference type="EMBL" id="CAJVPM010000182">
    <property type="protein sequence ID" value="CAG8437572.1"/>
    <property type="molecule type" value="Genomic_DNA"/>
</dbReference>
<proteinExistence type="predicted"/>